<reference evidence="2 3" key="1">
    <citation type="submission" date="2024-09" db="EMBL/GenBank/DDBJ databases">
        <authorList>
            <person name="Sun Q."/>
            <person name="Mori K."/>
        </authorList>
    </citation>
    <scope>NUCLEOTIDE SEQUENCE [LARGE SCALE GENOMIC DNA]</scope>
    <source>
        <strain evidence="2 3">JCM 4414</strain>
    </source>
</reference>
<accession>A0ABV5QTU4</accession>
<dbReference type="Pfam" id="PF03771">
    <property type="entry name" value="SPDY"/>
    <property type="match status" value="1"/>
</dbReference>
<evidence type="ECO:0000259" key="1">
    <source>
        <dbReference type="Pfam" id="PF03771"/>
    </source>
</evidence>
<gene>
    <name evidence="2" type="ORF">ACFFTP_22245</name>
</gene>
<name>A0ABV5QTU4_9ACTN</name>
<sequence length="120" mass="12720">MTVDASSPGFTTTVAALRLRTWLLGRGQPMAVIDLFTDVDFKVIVDDRADVHIASKDGRFYLGWFPDGRPGYSGEGWKVAVTGTADAPGYSISFDTETPVDVVAAAVTRILATSSPVAPA</sequence>
<dbReference type="Proteomes" id="UP001589716">
    <property type="component" value="Unassembled WGS sequence"/>
</dbReference>
<dbReference type="RefSeq" id="WP_345484652.1">
    <property type="nucleotide sequence ID" value="NZ_BAAAWU010000001.1"/>
</dbReference>
<comment type="caution">
    <text evidence="2">The sequence shown here is derived from an EMBL/GenBank/DDBJ whole genome shotgun (WGS) entry which is preliminary data.</text>
</comment>
<dbReference type="EMBL" id="JBHMCT010000013">
    <property type="protein sequence ID" value="MFB9556901.1"/>
    <property type="molecule type" value="Genomic_DNA"/>
</dbReference>
<proteinExistence type="predicted"/>
<keyword evidence="3" id="KW-1185">Reference proteome</keyword>
<dbReference type="InterPro" id="IPR005523">
    <property type="entry name" value="DUF317_SPDY"/>
</dbReference>
<organism evidence="2 3">
    <name type="scientific">Streptomyces roseoviridis</name>
    <dbReference type="NCBI Taxonomy" id="67361"/>
    <lineage>
        <taxon>Bacteria</taxon>
        <taxon>Bacillati</taxon>
        <taxon>Actinomycetota</taxon>
        <taxon>Actinomycetes</taxon>
        <taxon>Kitasatosporales</taxon>
        <taxon>Streptomycetaceae</taxon>
        <taxon>Streptomyces</taxon>
    </lineage>
</organism>
<feature type="domain" description="DUF317" evidence="1">
    <location>
        <begin position="55"/>
        <end position="117"/>
    </location>
</feature>
<evidence type="ECO:0000313" key="3">
    <source>
        <dbReference type="Proteomes" id="UP001589716"/>
    </source>
</evidence>
<protein>
    <submittedName>
        <fullName evidence="2">DUF317 domain-containing protein</fullName>
    </submittedName>
</protein>
<evidence type="ECO:0000313" key="2">
    <source>
        <dbReference type="EMBL" id="MFB9556901.1"/>
    </source>
</evidence>